<accession>A0A1I8Q5X7</accession>
<dbReference type="KEGG" id="scac:106086688"/>
<dbReference type="GO" id="GO:0043083">
    <property type="term" value="C:synaptic cleft"/>
    <property type="evidence" value="ECO:0007669"/>
    <property type="project" value="UniProtKB-SubCell"/>
</dbReference>
<proteinExistence type="inferred from homology"/>
<dbReference type="OrthoDB" id="5946508at2759"/>
<reference evidence="5" key="1">
    <citation type="submission" date="2020-05" db="UniProtKB">
        <authorList>
            <consortium name="EnsemblMetazoa"/>
        </authorList>
    </citation>
    <scope>IDENTIFICATION</scope>
    <source>
        <strain evidence="5">USDA</strain>
    </source>
</reference>
<dbReference type="STRING" id="35570.A0A1I8Q5X7"/>
<keyword evidence="6" id="KW-1185">Reference proteome</keyword>
<sequence length="153" mass="18075">MTEKDQNSNESNNTAILKDAWAIRPCSVYKDEYDDCTSFKARFHQYFIHGEDTDCTQWNIDYKNCVRYQDSNGNDVQAGAAVIRSEEERRLKRFQGHYGNTVWEKRKAPPEDWAKPLPEWLEKKNENSYLQLKQMEMDGRAVPEDTKSYCMIM</sequence>
<evidence type="ECO:0000256" key="1">
    <source>
        <dbReference type="ARBA" id="ARBA00006412"/>
    </source>
</evidence>
<dbReference type="PANTHER" id="PTHR28052">
    <property type="entry name" value="UPF0545 PROTEIN C22ORF39"/>
    <property type="match status" value="1"/>
</dbReference>
<dbReference type="AlphaFoldDB" id="A0A1I8Q5X7"/>
<evidence type="ECO:0000256" key="4">
    <source>
        <dbReference type="ARBA" id="ARBA00044235"/>
    </source>
</evidence>
<dbReference type="Proteomes" id="UP000095300">
    <property type="component" value="Unassembled WGS sequence"/>
</dbReference>
<dbReference type="InterPro" id="IPR021475">
    <property type="entry name" value="Pants/Emi1-like"/>
</dbReference>
<dbReference type="VEuPathDB" id="VectorBase:SCAU014222"/>
<organism evidence="5 6">
    <name type="scientific">Stomoxys calcitrans</name>
    <name type="common">Stable fly</name>
    <name type="synonym">Conops calcitrans</name>
    <dbReference type="NCBI Taxonomy" id="35570"/>
    <lineage>
        <taxon>Eukaryota</taxon>
        <taxon>Metazoa</taxon>
        <taxon>Ecdysozoa</taxon>
        <taxon>Arthropoda</taxon>
        <taxon>Hexapoda</taxon>
        <taxon>Insecta</taxon>
        <taxon>Pterygota</taxon>
        <taxon>Neoptera</taxon>
        <taxon>Endopterygota</taxon>
        <taxon>Diptera</taxon>
        <taxon>Brachycera</taxon>
        <taxon>Muscomorpha</taxon>
        <taxon>Muscoidea</taxon>
        <taxon>Muscidae</taxon>
        <taxon>Stomoxys</taxon>
    </lineage>
</organism>
<protein>
    <recommendedName>
        <fullName evidence="3">Synaptic plasticity regulator PANTS</fullName>
    </recommendedName>
    <alternativeName>
        <fullName evidence="4">Plasticity-associated neural transcript short</fullName>
    </alternativeName>
</protein>
<gene>
    <name evidence="5" type="primary">106086688</name>
</gene>
<dbReference type="EnsemblMetazoa" id="SCAU014222-RA">
    <property type="protein sequence ID" value="SCAU014222-PA"/>
    <property type="gene ID" value="SCAU014222"/>
</dbReference>
<comment type="similarity">
    <text evidence="1">Belongs to the UPF0545 family.</text>
</comment>
<dbReference type="Pfam" id="PF11326">
    <property type="entry name" value="PANTS-like"/>
    <property type="match status" value="1"/>
</dbReference>
<evidence type="ECO:0000256" key="3">
    <source>
        <dbReference type="ARBA" id="ARBA00044072"/>
    </source>
</evidence>
<evidence type="ECO:0000256" key="2">
    <source>
        <dbReference type="ARBA" id="ARBA00043942"/>
    </source>
</evidence>
<dbReference type="PANTHER" id="PTHR28052:SF1">
    <property type="entry name" value="UPF0545 PROTEIN C22ORF39"/>
    <property type="match status" value="1"/>
</dbReference>
<evidence type="ECO:0000313" key="5">
    <source>
        <dbReference type="EnsemblMetazoa" id="SCAU014222-PA"/>
    </source>
</evidence>
<evidence type="ECO:0000313" key="6">
    <source>
        <dbReference type="Proteomes" id="UP000095300"/>
    </source>
</evidence>
<comment type="subcellular location">
    <subcellularLocation>
        <location evidence="2">Synaptic cleft</location>
    </subcellularLocation>
</comment>
<name>A0A1I8Q5X7_STOCA</name>